<dbReference type="PANTHER" id="PTHR45865">
    <property type="entry name" value="E3 UBIQUITIN-PROTEIN LIGASE SHPRH FAMILY MEMBER"/>
    <property type="match status" value="1"/>
</dbReference>
<dbReference type="Pfam" id="PF00271">
    <property type="entry name" value="Helicase_C"/>
    <property type="match status" value="1"/>
</dbReference>
<dbReference type="Proteomes" id="UP000186922">
    <property type="component" value="Unassembled WGS sequence"/>
</dbReference>
<keyword evidence="2 5" id="KW-0863">Zinc-finger</keyword>
<gene>
    <name evidence="9" type="primary">RvY_10513-1</name>
    <name evidence="9" type="synonym">RvY_10513.1</name>
    <name evidence="9" type="ORF">RvY_10513</name>
</gene>
<feature type="domain" description="RING-type" evidence="7">
    <location>
        <begin position="1375"/>
        <end position="1423"/>
    </location>
</feature>
<dbReference type="STRING" id="947166.A0A1D1VCZ2"/>
<dbReference type="EMBL" id="BDGG01000005">
    <property type="protein sequence ID" value="GAU99521.1"/>
    <property type="molecule type" value="Genomic_DNA"/>
</dbReference>
<dbReference type="Gene3D" id="3.40.50.10810">
    <property type="entry name" value="Tandem AAA-ATPase domain"/>
    <property type="match status" value="2"/>
</dbReference>
<dbReference type="InterPro" id="IPR001650">
    <property type="entry name" value="Helicase_C-like"/>
</dbReference>
<dbReference type="GO" id="GO:0005524">
    <property type="term" value="F:ATP binding"/>
    <property type="evidence" value="ECO:0007669"/>
    <property type="project" value="InterPro"/>
</dbReference>
<evidence type="ECO:0000313" key="10">
    <source>
        <dbReference type="Proteomes" id="UP000186922"/>
    </source>
</evidence>
<dbReference type="InterPro" id="IPR001841">
    <property type="entry name" value="Znf_RING"/>
</dbReference>
<comment type="caution">
    <text evidence="9">The sequence shown here is derived from an EMBL/GenBank/DDBJ whole genome shotgun (WGS) entry which is preliminary data.</text>
</comment>
<dbReference type="SUPFAM" id="SSF52540">
    <property type="entry name" value="P-loop containing nucleoside triphosphate hydrolases"/>
    <property type="match status" value="2"/>
</dbReference>
<keyword evidence="1" id="KW-0479">Metal-binding</keyword>
<reference evidence="9 10" key="1">
    <citation type="journal article" date="2016" name="Nat. Commun.">
        <title>Extremotolerant tardigrade genome and improved radiotolerance of human cultured cells by tardigrade-unique protein.</title>
        <authorList>
            <person name="Hashimoto T."/>
            <person name="Horikawa D.D."/>
            <person name="Saito Y."/>
            <person name="Kuwahara H."/>
            <person name="Kozuka-Hata H."/>
            <person name="Shin-I T."/>
            <person name="Minakuchi Y."/>
            <person name="Ohishi K."/>
            <person name="Motoyama A."/>
            <person name="Aizu T."/>
            <person name="Enomoto A."/>
            <person name="Kondo K."/>
            <person name="Tanaka S."/>
            <person name="Hara Y."/>
            <person name="Koshikawa S."/>
            <person name="Sagara H."/>
            <person name="Miura T."/>
            <person name="Yokobori S."/>
            <person name="Miyagawa K."/>
            <person name="Suzuki Y."/>
            <person name="Kubo T."/>
            <person name="Oyama M."/>
            <person name="Kohara Y."/>
            <person name="Fujiyama A."/>
            <person name="Arakawa K."/>
            <person name="Katayama T."/>
            <person name="Toyoda A."/>
            <person name="Kunieda T."/>
        </authorList>
    </citation>
    <scope>NUCLEOTIDE SEQUENCE [LARGE SCALE GENOMIC DNA]</scope>
    <source>
        <strain evidence="9 10">YOKOZUNA-1</strain>
    </source>
</reference>
<dbReference type="SUPFAM" id="SSF57903">
    <property type="entry name" value="FYVE/PHD zinc finger"/>
    <property type="match status" value="1"/>
</dbReference>
<dbReference type="GO" id="GO:0006974">
    <property type="term" value="P:DNA damage response"/>
    <property type="evidence" value="ECO:0007669"/>
    <property type="project" value="TreeGrafter"/>
</dbReference>
<evidence type="ECO:0000256" key="6">
    <source>
        <dbReference type="SAM" id="MobiDB-lite"/>
    </source>
</evidence>
<evidence type="ECO:0000256" key="1">
    <source>
        <dbReference type="ARBA" id="ARBA00022723"/>
    </source>
</evidence>
<dbReference type="GO" id="GO:0000209">
    <property type="term" value="P:protein polyubiquitination"/>
    <property type="evidence" value="ECO:0007669"/>
    <property type="project" value="TreeGrafter"/>
</dbReference>
<name>A0A1D1VCZ2_RAMVA</name>
<dbReference type="InterPro" id="IPR011011">
    <property type="entry name" value="Znf_FYVE_PHD"/>
</dbReference>
<feature type="compositionally biased region" description="Basic residues" evidence="6">
    <location>
        <begin position="1"/>
        <end position="12"/>
    </location>
</feature>
<dbReference type="OrthoDB" id="423559at2759"/>
<dbReference type="SMART" id="SM00490">
    <property type="entry name" value="HELICc"/>
    <property type="match status" value="1"/>
</dbReference>
<dbReference type="InterPro" id="IPR014001">
    <property type="entry name" value="Helicase_ATP-bd"/>
</dbReference>
<dbReference type="SMART" id="SM00184">
    <property type="entry name" value="RING"/>
    <property type="match status" value="1"/>
</dbReference>
<dbReference type="Pfam" id="PF21325">
    <property type="entry name" value="SHPRH_helical-1st"/>
    <property type="match status" value="1"/>
</dbReference>
<dbReference type="PANTHER" id="PTHR45865:SF1">
    <property type="entry name" value="E3 UBIQUITIN-PROTEIN LIGASE SHPRH"/>
    <property type="match status" value="1"/>
</dbReference>
<evidence type="ECO:0008006" key="11">
    <source>
        <dbReference type="Google" id="ProtNLM"/>
    </source>
</evidence>
<dbReference type="GO" id="GO:0061630">
    <property type="term" value="F:ubiquitin protein ligase activity"/>
    <property type="evidence" value="ECO:0007669"/>
    <property type="project" value="TreeGrafter"/>
</dbReference>
<dbReference type="Pfam" id="PF00176">
    <property type="entry name" value="SNF2-rel_dom"/>
    <property type="match status" value="1"/>
</dbReference>
<feature type="compositionally biased region" description="Basic residues" evidence="6">
    <location>
        <begin position="61"/>
        <end position="78"/>
    </location>
</feature>
<dbReference type="InterPro" id="IPR000330">
    <property type="entry name" value="SNF2_N"/>
</dbReference>
<dbReference type="SUPFAM" id="SSF57850">
    <property type="entry name" value="RING/U-box"/>
    <property type="match status" value="1"/>
</dbReference>
<evidence type="ECO:0000259" key="8">
    <source>
        <dbReference type="PROSITE" id="PS51194"/>
    </source>
</evidence>
<dbReference type="InterPro" id="IPR052583">
    <property type="entry name" value="ATP-helicase/E3_Ub-Ligase"/>
</dbReference>
<dbReference type="InterPro" id="IPR013083">
    <property type="entry name" value="Znf_RING/FYVE/PHD"/>
</dbReference>
<protein>
    <recommendedName>
        <fullName evidence="11">RING-type domain-containing protein</fullName>
    </recommendedName>
</protein>
<dbReference type="InterPro" id="IPR017907">
    <property type="entry name" value="Znf_RING_CS"/>
</dbReference>
<keyword evidence="4" id="KW-0862">Zinc</keyword>
<dbReference type="Gene3D" id="3.30.40.10">
    <property type="entry name" value="Zinc/RING finger domain, C3HC4 (zinc finger)"/>
    <property type="match status" value="1"/>
</dbReference>
<feature type="compositionally biased region" description="Low complexity" evidence="6">
    <location>
        <begin position="13"/>
        <end position="37"/>
    </location>
</feature>
<keyword evidence="10" id="KW-1185">Reference proteome</keyword>
<evidence type="ECO:0000256" key="5">
    <source>
        <dbReference type="PROSITE-ProRule" id="PRU00175"/>
    </source>
</evidence>
<dbReference type="SMART" id="SM00487">
    <property type="entry name" value="DEXDc"/>
    <property type="match status" value="1"/>
</dbReference>
<dbReference type="InterPro" id="IPR049730">
    <property type="entry name" value="SNF2/RAD54-like_C"/>
</dbReference>
<evidence type="ECO:0000256" key="3">
    <source>
        <dbReference type="ARBA" id="ARBA00022801"/>
    </source>
</evidence>
<dbReference type="CDD" id="cd18793">
    <property type="entry name" value="SF2_C_SNF"/>
    <property type="match status" value="1"/>
</dbReference>
<evidence type="ECO:0000313" key="9">
    <source>
        <dbReference type="EMBL" id="GAU99521.1"/>
    </source>
</evidence>
<feature type="domain" description="Helicase C-terminal" evidence="8">
    <location>
        <begin position="1466"/>
        <end position="1611"/>
    </location>
</feature>
<sequence length="1653" mass="186634">MPKRKAAPKKRPMTAPASDGAATSSATSSSPTAAADCSAERTSPRSDVSLVAPTPEVKAKAAQRRKRSVSPKKVRLEKKAKSSTSSPTPSPTPVSTEYVPIFPANLYKPEGIYCDLGYLAFDKETAGLKDDTWKAKVYTFNIQLDLQQLKDGAKDRSVQQCMEELRKMSHCRIVWKNPESASDQPSTSFELQSLEDSGVLFHLPYEVAKACGLPLAIEGSMFFPEMPPPGRPGGWSLWSISPTLQKYSSVFPHDTPVRHVDALRYFAMPSIPQSKDDSGYKISLAPVPTWDKQTYQWQYCGKAMHGGVLPRRYDVMTEPGQQMVFLATLDEKFEETGQIRVEAYVTEEFMAAFGQEDDVPNMHTLKTGKRFKFLLDSMAKSSLSENAFLENLIVEKKYEPVRVASAGNAIGQNVGLDTLNQLFDFVKTTHADQRISEKHNPQHKNLKLKMHGYQKRAVSWMIEKEQAVLENVSRPHPLYFPVQTTDGNQFYMHYSSGRICRTMPFAKTPRGGILADEMGLGKTLEVLSLISVNSKEYLDPHLPDDFFSASLHPDQSAQLQCYCPSSDPESAVRKKTLKKIFCAQCGAKVHAVCVGAEHIPEGQVYLCSSCQQENRIECKTTLVVAPGAIVAQWKTEITKSAKHLSVYEYTGIRTKNGFGSVSPWELAEYDIVLASYEILSKELLYVNAEQRKASLRTRSVKQHYSSPLLSLKFWRFILDEAQMVESQTTNFAVMAMKINADFYWAVTGTPVTRTVWDTQSLLRFIEMEPWSSARWFEEYIAGPFQAKIFTPLQNLLSECMWRLEKRDVEAEMDLPKCTTVLHSVMLSGIEQQMYGQVYRDCIKMIMANLKNNKTLGSSSFDTQFTSLDGSVVRTVKDWMARLAKLCASPTRVSYFFRVTKRTKVGEVDDKADSLTKVLKTLLEKARLALIGSVRASIMDHNALAAYYWLEEKYDEAADQYRAAKRLWHENEQLVPVDLLQKLHILTNLGHLLAAHGDAIAGRSLEDDQLLAQAEALRVEFMARKGADRLGSIERLRTTWDIPHTQEDLTRRIKPVYLALRMVKEDNETAFLTHVKMANIASTSIRSRNDTNSYIRSRAMPATYDSINGLKFVLQSRWDEIIITVRNDLDKAMKDLIQSSAPEVEQFPLDCAACHLRNVGTVKEKCLLCKAEKKFLAYEDLIFRTEQLADEDDEVIASVAYRKRRRFDKEEEDGSRLTTYHDGDFEMACKAVVQFVKHNSSTDAFRTVEKDLDSFFAVLASLKKEYKLWKELWAAVYDYTSSIDEVKQALMRVRFQTEEEMEIRKALKAGPEKKKLGILLAGTIPLGENLTMRIFSGKQSLKSNIAELARDATHFKYIRNMHEGYTQANEVKTRECCVCFDPVGEEWALFPCAHVMCEGCLKKMTEMARVEIQHHQSMQCPVCRASTSVREIVRASGISDVFTSMVTTQRRFNTANLRGAPSKVEAVVKKVFELIEKEPDVKILIFSDYPDVLDDYHQTLLRNGIQSRLVKSKGHIPASIAALRSGSVRTMLMPIALGGKGLTIIEATHVFFLEPLFNKGIEQQAIGRIHRMGQTKETFVHKFIVSGTVEERIYELMESIGDEGSLLQKDLTLGQVLELLKSGDVHGPDMDDLNQWIERTRSADSSMVVEEVSS</sequence>
<dbReference type="InterPro" id="IPR048686">
    <property type="entry name" value="SHPRH_helical_1st"/>
</dbReference>
<dbReference type="Gene3D" id="3.40.50.300">
    <property type="entry name" value="P-loop containing nucleotide triphosphate hydrolases"/>
    <property type="match status" value="1"/>
</dbReference>
<feature type="region of interest" description="Disordered" evidence="6">
    <location>
        <begin position="1"/>
        <end position="96"/>
    </location>
</feature>
<evidence type="ECO:0000256" key="2">
    <source>
        <dbReference type="ARBA" id="ARBA00022771"/>
    </source>
</evidence>
<dbReference type="GO" id="GO:0008270">
    <property type="term" value="F:zinc ion binding"/>
    <property type="evidence" value="ECO:0007669"/>
    <property type="project" value="UniProtKB-KW"/>
</dbReference>
<dbReference type="PROSITE" id="PS00518">
    <property type="entry name" value="ZF_RING_1"/>
    <property type="match status" value="1"/>
</dbReference>
<keyword evidence="3" id="KW-0378">Hydrolase</keyword>
<dbReference type="GO" id="GO:0005634">
    <property type="term" value="C:nucleus"/>
    <property type="evidence" value="ECO:0007669"/>
    <property type="project" value="TreeGrafter"/>
</dbReference>
<dbReference type="Pfam" id="PF21324">
    <property type="entry name" value="SHPRH_helical-2nd"/>
    <property type="match status" value="1"/>
</dbReference>
<dbReference type="InterPro" id="IPR048695">
    <property type="entry name" value="SHPRH_helical_2nd"/>
</dbReference>
<organism evidence="9 10">
    <name type="scientific">Ramazzottius varieornatus</name>
    <name type="common">Water bear</name>
    <name type="synonym">Tardigrade</name>
    <dbReference type="NCBI Taxonomy" id="947166"/>
    <lineage>
        <taxon>Eukaryota</taxon>
        <taxon>Metazoa</taxon>
        <taxon>Ecdysozoa</taxon>
        <taxon>Tardigrada</taxon>
        <taxon>Eutardigrada</taxon>
        <taxon>Parachela</taxon>
        <taxon>Hypsibioidea</taxon>
        <taxon>Ramazzottiidae</taxon>
        <taxon>Ramazzottius</taxon>
    </lineage>
</organism>
<dbReference type="GO" id="GO:0016787">
    <property type="term" value="F:hydrolase activity"/>
    <property type="evidence" value="ECO:0007669"/>
    <property type="project" value="UniProtKB-KW"/>
</dbReference>
<dbReference type="PROSITE" id="PS51194">
    <property type="entry name" value="HELICASE_CTER"/>
    <property type="match status" value="1"/>
</dbReference>
<dbReference type="InterPro" id="IPR027417">
    <property type="entry name" value="P-loop_NTPase"/>
</dbReference>
<proteinExistence type="predicted"/>
<accession>A0A1D1VCZ2</accession>
<evidence type="ECO:0000259" key="7">
    <source>
        <dbReference type="PROSITE" id="PS50089"/>
    </source>
</evidence>
<dbReference type="InterPro" id="IPR038718">
    <property type="entry name" value="SNF2-like_sf"/>
</dbReference>
<evidence type="ECO:0000256" key="4">
    <source>
        <dbReference type="ARBA" id="ARBA00022833"/>
    </source>
</evidence>
<dbReference type="PROSITE" id="PS50089">
    <property type="entry name" value="ZF_RING_2"/>
    <property type="match status" value="1"/>
</dbReference>